<dbReference type="GeneID" id="5179384"/>
<organism evidence="2 3">
    <name type="scientific">Ranid herpesvirus 2</name>
    <dbReference type="NCBI Taxonomy" id="389214"/>
    <lineage>
        <taxon>Viruses</taxon>
        <taxon>Duplodnaviria</taxon>
        <taxon>Heunggongvirae</taxon>
        <taxon>Peploviricota</taxon>
        <taxon>Herviviricetes</taxon>
        <taxon>Herpesvirales</taxon>
        <taxon>Alloherpesviridae</taxon>
        <taxon>Batravirus</taxon>
        <taxon>Batravirus ranidallo2</taxon>
    </lineage>
</organism>
<keyword evidence="1" id="KW-0472">Membrane</keyword>
<keyword evidence="3" id="KW-1185">Reference proteome</keyword>
<evidence type="ECO:0000313" key="2">
    <source>
        <dbReference type="EMBL" id="ABG25620.1"/>
    </source>
</evidence>
<dbReference type="Proteomes" id="UP000120576">
    <property type="component" value="Genome"/>
</dbReference>
<protein>
    <submittedName>
        <fullName evidence="2">ORF70</fullName>
    </submittedName>
</protein>
<name>Q14W36_9VIRU</name>
<dbReference type="KEGG" id="vg:5179384"/>
<sequence>MKRTASHRHDDMLTTEAEDAAIAQYITAKRAQLEDRNGRKRTWQNTCFSHNFCSSLWWVVNCLEKECVWTCTDVLTHTYVCNRHYSMHICSSRTCDLLSRAVRKAGTICPVKAVALNAQEEGELEEPHYSKETLAYIKSAGGNTRWLDAIIHASDTKTGQAGTLCTRESTKQIKNVMLQHMLNAFIVRLIPLVGSFYNTISSADFKEHYRLQSNNQINKNIKKQCYRRKHNCSHMSSVPYLPIVTTKDATTCEYWYLNVEVVEDEKVRKSVRTLIAYAITSLYNNIFEYSSKDLHEILDDEAYFLNIALLIILCLYNFANYPKYEGRMLFSLLFKFNSYVTEKEYTETQNRVSAFFSNNKNVVICLNQYKFGDEAKAQLNRIL</sequence>
<evidence type="ECO:0000313" key="3">
    <source>
        <dbReference type="Proteomes" id="UP000120576"/>
    </source>
</evidence>
<keyword evidence="1" id="KW-1133">Transmembrane helix</keyword>
<dbReference type="EMBL" id="DQ665652">
    <property type="protein sequence ID" value="ABG25620.1"/>
    <property type="molecule type" value="Genomic_DNA"/>
</dbReference>
<keyword evidence="1" id="KW-0812">Transmembrane</keyword>
<feature type="transmembrane region" description="Helical" evidence="1">
    <location>
        <begin position="302"/>
        <end position="319"/>
    </location>
</feature>
<evidence type="ECO:0000256" key="1">
    <source>
        <dbReference type="SAM" id="Phobius"/>
    </source>
</evidence>
<accession>Q14W36</accession>
<dbReference type="RefSeq" id="YP_656578.1">
    <property type="nucleotide sequence ID" value="NC_008210.1"/>
</dbReference>
<reference evidence="2 3" key="1">
    <citation type="journal article" date="2006" name="J. Gen. Virol.">
        <title>Genome sequences of two frog herpesviruses.</title>
        <authorList>
            <person name="Davison A.J."/>
            <person name="Cunningham C."/>
            <person name="Sauerbier W."/>
            <person name="McKinnell R.G."/>
        </authorList>
    </citation>
    <scope>NUCLEOTIDE SEQUENCE [LARGE SCALE GENOMIC DNA]</scope>
    <source>
        <strain evidence="2">ATCC VR-568</strain>
    </source>
</reference>
<proteinExistence type="predicted"/>